<gene>
    <name evidence="3" type="ORF">SAMN05216273_10312</name>
</gene>
<protein>
    <recommendedName>
        <fullName evidence="2">DUF4349 domain-containing protein</fullName>
    </recommendedName>
</protein>
<keyword evidence="1" id="KW-1133">Transmembrane helix</keyword>
<dbReference type="InterPro" id="IPR025645">
    <property type="entry name" value="DUF4349"/>
</dbReference>
<sequence>MKKTIITIMVCSTFIMCKKGESVNLSSERITQPIDSTVADVNSQVNDIQQESKAVFDSASIKIKELDKTQSKAMHTIEETAKSIDSLSEKISSLNLGLLSKKDSSENKNDKITSNIPAPKVIKETRIVYKTESKPKNIPVKDIITKNGVIEINSENTEASKEKVKQFISKYDGILKSENTSLNNNENKIAYLKAKVPIQTFDYLMDDLSYNIGIVENKTVETNGSTYKNDILCDVEITIYGKTENPIKPEEPQSFGGKSLAAVSSGWNVITSVFLFLLPFWPLFLILGAAYHFYKKRLRNSSDKKNN</sequence>
<proteinExistence type="predicted"/>
<evidence type="ECO:0000256" key="1">
    <source>
        <dbReference type="SAM" id="Phobius"/>
    </source>
</evidence>
<reference evidence="3 4" key="1">
    <citation type="submission" date="2016-10" db="EMBL/GenBank/DDBJ databases">
        <authorList>
            <person name="Varghese N."/>
            <person name="Submissions S."/>
        </authorList>
    </citation>
    <scope>NUCLEOTIDE SEQUENCE [LARGE SCALE GENOMIC DNA]</scope>
    <source>
        <strain evidence="3 4">CGMCC 1.10941</strain>
    </source>
</reference>
<dbReference type="EMBL" id="FNHD01000003">
    <property type="protein sequence ID" value="SDL58651.1"/>
    <property type="molecule type" value="Genomic_DNA"/>
</dbReference>
<dbReference type="Pfam" id="PF14257">
    <property type="entry name" value="DUF4349"/>
    <property type="match status" value="1"/>
</dbReference>
<organism evidence="3 4">
    <name type="scientific">Chryseobacterium taihuense</name>
    <dbReference type="NCBI Taxonomy" id="1141221"/>
    <lineage>
        <taxon>Bacteria</taxon>
        <taxon>Pseudomonadati</taxon>
        <taxon>Bacteroidota</taxon>
        <taxon>Flavobacteriia</taxon>
        <taxon>Flavobacteriales</taxon>
        <taxon>Weeksellaceae</taxon>
        <taxon>Chryseobacterium group</taxon>
        <taxon>Chryseobacterium</taxon>
    </lineage>
</organism>
<comment type="caution">
    <text evidence="3">The sequence shown here is derived from an EMBL/GenBank/DDBJ whole genome shotgun (WGS) entry which is preliminary data.</text>
</comment>
<evidence type="ECO:0000313" key="4">
    <source>
        <dbReference type="Proteomes" id="UP000199242"/>
    </source>
</evidence>
<keyword evidence="4" id="KW-1185">Reference proteome</keyword>
<evidence type="ECO:0000313" key="3">
    <source>
        <dbReference type="EMBL" id="SDL58651.1"/>
    </source>
</evidence>
<feature type="domain" description="DUF4349" evidence="2">
    <location>
        <begin position="144"/>
        <end position="223"/>
    </location>
</feature>
<dbReference type="RefSeq" id="WP_176764864.1">
    <property type="nucleotide sequence ID" value="NZ_FNHD01000003.1"/>
</dbReference>
<accession>A0ABY0QR00</accession>
<name>A0ABY0QR00_9FLAO</name>
<keyword evidence="1" id="KW-0472">Membrane</keyword>
<feature type="transmembrane region" description="Helical" evidence="1">
    <location>
        <begin position="273"/>
        <end position="294"/>
    </location>
</feature>
<keyword evidence="1" id="KW-0812">Transmembrane</keyword>
<dbReference type="Proteomes" id="UP000199242">
    <property type="component" value="Unassembled WGS sequence"/>
</dbReference>
<evidence type="ECO:0000259" key="2">
    <source>
        <dbReference type="Pfam" id="PF14257"/>
    </source>
</evidence>